<organism evidence="2 3">
    <name type="scientific">Hibiscus sabdariffa</name>
    <name type="common">roselle</name>
    <dbReference type="NCBI Taxonomy" id="183260"/>
    <lineage>
        <taxon>Eukaryota</taxon>
        <taxon>Viridiplantae</taxon>
        <taxon>Streptophyta</taxon>
        <taxon>Embryophyta</taxon>
        <taxon>Tracheophyta</taxon>
        <taxon>Spermatophyta</taxon>
        <taxon>Magnoliopsida</taxon>
        <taxon>eudicotyledons</taxon>
        <taxon>Gunneridae</taxon>
        <taxon>Pentapetalae</taxon>
        <taxon>rosids</taxon>
        <taxon>malvids</taxon>
        <taxon>Malvales</taxon>
        <taxon>Malvaceae</taxon>
        <taxon>Malvoideae</taxon>
        <taxon>Hibiscus</taxon>
    </lineage>
</organism>
<keyword evidence="1" id="KW-0812">Transmembrane</keyword>
<comment type="caution">
    <text evidence="2">The sequence shown here is derived from an EMBL/GenBank/DDBJ whole genome shotgun (WGS) entry which is preliminary data.</text>
</comment>
<dbReference type="Proteomes" id="UP001396334">
    <property type="component" value="Unassembled WGS sequence"/>
</dbReference>
<keyword evidence="1" id="KW-1133">Transmembrane helix</keyword>
<evidence type="ECO:0000313" key="3">
    <source>
        <dbReference type="Proteomes" id="UP001396334"/>
    </source>
</evidence>
<protein>
    <submittedName>
        <fullName evidence="2">Uncharacterized protein</fullName>
    </submittedName>
</protein>
<gene>
    <name evidence="2" type="ORF">V6N11_029137</name>
</gene>
<proteinExistence type="predicted"/>
<accession>A0ABR2NRJ6</accession>
<feature type="transmembrane region" description="Helical" evidence="1">
    <location>
        <begin position="20"/>
        <end position="41"/>
    </location>
</feature>
<sequence length="173" mass="18475">MLDVSSTFSSDNELKCDSLAITLLGIPLLAVVFVYGWHCLFSTTIHGPNIEVASIAASSVGLNLPIDSNLGNHRFVKVDTNDHSRKSPPLPNFSLKDWICNPKKQAISDGSSSFGNSSSSEFACDCSSMSVSMQVEDWGGFVTATDAMRSPLSDGSSSCLHFCCGCGARQNLR</sequence>
<name>A0ABR2NRJ6_9ROSI</name>
<reference evidence="2 3" key="1">
    <citation type="journal article" date="2024" name="G3 (Bethesda)">
        <title>Genome assembly of Hibiscus sabdariffa L. provides insights into metabolisms of medicinal natural products.</title>
        <authorList>
            <person name="Kim T."/>
        </authorList>
    </citation>
    <scope>NUCLEOTIDE SEQUENCE [LARGE SCALE GENOMIC DNA]</scope>
    <source>
        <strain evidence="2">TK-2024</strain>
        <tissue evidence="2">Old leaves</tissue>
    </source>
</reference>
<dbReference type="EMBL" id="JBBPBN010000109">
    <property type="protein sequence ID" value="KAK8978769.1"/>
    <property type="molecule type" value="Genomic_DNA"/>
</dbReference>
<evidence type="ECO:0000313" key="2">
    <source>
        <dbReference type="EMBL" id="KAK8978769.1"/>
    </source>
</evidence>
<keyword evidence="3" id="KW-1185">Reference proteome</keyword>
<evidence type="ECO:0000256" key="1">
    <source>
        <dbReference type="SAM" id="Phobius"/>
    </source>
</evidence>
<keyword evidence="1" id="KW-0472">Membrane</keyword>